<dbReference type="GeneID" id="43660754"/>
<feature type="signal peptide" evidence="1">
    <location>
        <begin position="1"/>
        <end position="21"/>
    </location>
</feature>
<dbReference type="RefSeq" id="XP_031926935.1">
    <property type="nucleotide sequence ID" value="XM_032076308.1"/>
</dbReference>
<evidence type="ECO:0000256" key="1">
    <source>
        <dbReference type="SAM" id="SignalP"/>
    </source>
</evidence>
<feature type="chain" id="PRO_5024953753" description="Secreted protein" evidence="1">
    <location>
        <begin position="22"/>
        <end position="117"/>
    </location>
</feature>
<sequence>MSWGPCLDLFLILTVHHPTRLFSECPSVSSESPRLKDLAIETRPIERGHSTFIRVKMFLRVRRRHGVRAHCSANHQSIFLPPSPQCKRWDLWKKYLARRTDNGHFLHQAELIELSSG</sequence>
<dbReference type="Proteomes" id="UP000326268">
    <property type="component" value="Unassembled WGS sequence"/>
</dbReference>
<keyword evidence="1" id="KW-0732">Signal</keyword>
<reference evidence="2 3" key="1">
    <citation type="submission" date="2019-04" db="EMBL/GenBank/DDBJ databases">
        <title>Friends and foes A comparative genomics studyof 23 Aspergillus species from section Flavi.</title>
        <authorList>
            <consortium name="DOE Joint Genome Institute"/>
            <person name="Kjaerbolling I."/>
            <person name="Vesth T."/>
            <person name="Frisvad J.C."/>
            <person name="Nybo J.L."/>
            <person name="Theobald S."/>
            <person name="Kildgaard S."/>
            <person name="Isbrandt T."/>
            <person name="Kuo A."/>
            <person name="Sato A."/>
            <person name="Lyhne E.K."/>
            <person name="Kogle M.E."/>
            <person name="Wiebenga A."/>
            <person name="Kun R.S."/>
            <person name="Lubbers R.J."/>
            <person name="Makela M.R."/>
            <person name="Barry K."/>
            <person name="Chovatia M."/>
            <person name="Clum A."/>
            <person name="Daum C."/>
            <person name="Haridas S."/>
            <person name="He G."/>
            <person name="LaButti K."/>
            <person name="Lipzen A."/>
            <person name="Mondo S."/>
            <person name="Riley R."/>
            <person name="Salamov A."/>
            <person name="Simmons B.A."/>
            <person name="Magnuson J.K."/>
            <person name="Henrissat B."/>
            <person name="Mortensen U.H."/>
            <person name="Larsen T.O."/>
            <person name="Devries R.P."/>
            <person name="Grigoriev I.V."/>
            <person name="Machida M."/>
            <person name="Baker S.E."/>
            <person name="Andersen M.R."/>
        </authorList>
    </citation>
    <scope>NUCLEOTIDE SEQUENCE [LARGE SCALE GENOMIC DNA]</scope>
    <source>
        <strain evidence="2 3">CBS 763.97</strain>
    </source>
</reference>
<dbReference type="EMBL" id="ML737665">
    <property type="protein sequence ID" value="KAE8363854.1"/>
    <property type="molecule type" value="Genomic_DNA"/>
</dbReference>
<name>A0A5N7A1W0_9EURO</name>
<keyword evidence="3" id="KW-1185">Reference proteome</keyword>
<protein>
    <recommendedName>
        <fullName evidence="4">Secreted protein</fullName>
    </recommendedName>
</protein>
<evidence type="ECO:0008006" key="4">
    <source>
        <dbReference type="Google" id="ProtNLM"/>
    </source>
</evidence>
<evidence type="ECO:0000313" key="3">
    <source>
        <dbReference type="Proteomes" id="UP000326268"/>
    </source>
</evidence>
<proteinExistence type="predicted"/>
<dbReference type="AlphaFoldDB" id="A0A5N7A1W0"/>
<gene>
    <name evidence="2" type="ORF">BDV27DRAFT_3160</name>
</gene>
<evidence type="ECO:0000313" key="2">
    <source>
        <dbReference type="EMBL" id="KAE8363854.1"/>
    </source>
</evidence>
<accession>A0A5N7A1W0</accession>
<organism evidence="2 3">
    <name type="scientific">Aspergillus caelatus</name>
    <dbReference type="NCBI Taxonomy" id="61420"/>
    <lineage>
        <taxon>Eukaryota</taxon>
        <taxon>Fungi</taxon>
        <taxon>Dikarya</taxon>
        <taxon>Ascomycota</taxon>
        <taxon>Pezizomycotina</taxon>
        <taxon>Eurotiomycetes</taxon>
        <taxon>Eurotiomycetidae</taxon>
        <taxon>Eurotiales</taxon>
        <taxon>Aspergillaceae</taxon>
        <taxon>Aspergillus</taxon>
        <taxon>Aspergillus subgen. Circumdati</taxon>
    </lineage>
</organism>